<evidence type="ECO:0000259" key="4">
    <source>
        <dbReference type="PROSITE" id="PS50949"/>
    </source>
</evidence>
<dbReference type="InterPro" id="IPR008920">
    <property type="entry name" value="TF_FadR/GntR_C"/>
</dbReference>
<dbReference type="Pfam" id="PF07729">
    <property type="entry name" value="FCD"/>
    <property type="match status" value="1"/>
</dbReference>
<dbReference type="PROSITE" id="PS50949">
    <property type="entry name" value="HTH_GNTR"/>
    <property type="match status" value="1"/>
</dbReference>
<comment type="caution">
    <text evidence="5">The sequence shown here is derived from an EMBL/GenBank/DDBJ whole genome shotgun (WGS) entry which is preliminary data.</text>
</comment>
<dbReference type="InterPro" id="IPR036388">
    <property type="entry name" value="WH-like_DNA-bd_sf"/>
</dbReference>
<name>A0A246DZ67_9HYPH</name>
<dbReference type="AlphaFoldDB" id="A0A246DZ67"/>
<organism evidence="5 6">
    <name type="scientific">Rhizobium esperanzae</name>
    <dbReference type="NCBI Taxonomy" id="1967781"/>
    <lineage>
        <taxon>Bacteria</taxon>
        <taxon>Pseudomonadati</taxon>
        <taxon>Pseudomonadota</taxon>
        <taxon>Alphaproteobacteria</taxon>
        <taxon>Hyphomicrobiales</taxon>
        <taxon>Rhizobiaceae</taxon>
        <taxon>Rhizobium/Agrobacterium group</taxon>
        <taxon>Rhizobium</taxon>
    </lineage>
</organism>
<dbReference type="EMBL" id="MXPU01000004">
    <property type="protein sequence ID" value="OWO95670.1"/>
    <property type="molecule type" value="Genomic_DNA"/>
</dbReference>
<dbReference type="GO" id="GO:0003677">
    <property type="term" value="F:DNA binding"/>
    <property type="evidence" value="ECO:0007669"/>
    <property type="project" value="UniProtKB-KW"/>
</dbReference>
<dbReference type="InterPro" id="IPR036390">
    <property type="entry name" value="WH_DNA-bd_sf"/>
</dbReference>
<keyword evidence="3" id="KW-0804">Transcription</keyword>
<dbReference type="SUPFAM" id="SSF48008">
    <property type="entry name" value="GntR ligand-binding domain-like"/>
    <property type="match status" value="1"/>
</dbReference>
<evidence type="ECO:0000313" key="5">
    <source>
        <dbReference type="EMBL" id="OWO95670.1"/>
    </source>
</evidence>
<keyword evidence="2" id="KW-0238">DNA-binding</keyword>
<dbReference type="Pfam" id="PF00392">
    <property type="entry name" value="GntR"/>
    <property type="match status" value="1"/>
</dbReference>
<accession>A0A246DZ67</accession>
<sequence>MNDLESWLSDSAILSRKSASELVFEELRNLILSGRFAAGSKLPSEAKLAAKYGVSRPIVREALRSLQILGLTETRTGSGTYVLAAGDGDIRYGNYSARDLMEARPFVEVSAAGWAALRRSDDELSRLLALCDRMEGEEDTEAWVRLDSDFHGLIAEASKNAVFRDIVDDVREAMAQQSGLLTALGPRREESNEEHRAIVEAIRKGAEAEAQAAMEIHLKKVEAAVSRIIGSM</sequence>
<reference evidence="5 6" key="1">
    <citation type="submission" date="2017-03" db="EMBL/GenBank/DDBJ databases">
        <title>Genome of strain Rhizobium sp. CNPSo 668.</title>
        <authorList>
            <person name="Ribeiro R."/>
        </authorList>
    </citation>
    <scope>NUCLEOTIDE SEQUENCE [LARGE SCALE GENOMIC DNA]</scope>
    <source>
        <strain evidence="5 6">CNPSo 668</strain>
    </source>
</reference>
<dbReference type="Proteomes" id="UP000197269">
    <property type="component" value="Unassembled WGS sequence"/>
</dbReference>
<dbReference type="RefSeq" id="WP_088392357.1">
    <property type="nucleotide sequence ID" value="NZ_MXPU01000004.1"/>
</dbReference>
<dbReference type="Gene3D" id="1.20.120.530">
    <property type="entry name" value="GntR ligand-binding domain-like"/>
    <property type="match status" value="1"/>
</dbReference>
<evidence type="ECO:0000256" key="2">
    <source>
        <dbReference type="ARBA" id="ARBA00023125"/>
    </source>
</evidence>
<dbReference type="InterPro" id="IPR011711">
    <property type="entry name" value="GntR_C"/>
</dbReference>
<dbReference type="PANTHER" id="PTHR43537">
    <property type="entry name" value="TRANSCRIPTIONAL REGULATOR, GNTR FAMILY"/>
    <property type="match status" value="1"/>
</dbReference>
<dbReference type="SMART" id="SM00895">
    <property type="entry name" value="FCD"/>
    <property type="match status" value="1"/>
</dbReference>
<protein>
    <submittedName>
        <fullName evidence="5">GntR family transcriptional regulator</fullName>
    </submittedName>
</protein>
<gene>
    <name evidence="5" type="ORF">B5E41_07545</name>
</gene>
<dbReference type="SUPFAM" id="SSF46785">
    <property type="entry name" value="Winged helix' DNA-binding domain"/>
    <property type="match status" value="1"/>
</dbReference>
<evidence type="ECO:0000313" key="6">
    <source>
        <dbReference type="Proteomes" id="UP000197269"/>
    </source>
</evidence>
<dbReference type="Gene3D" id="1.10.10.10">
    <property type="entry name" value="Winged helix-like DNA-binding domain superfamily/Winged helix DNA-binding domain"/>
    <property type="match status" value="1"/>
</dbReference>
<dbReference type="GO" id="GO:0003700">
    <property type="term" value="F:DNA-binding transcription factor activity"/>
    <property type="evidence" value="ECO:0007669"/>
    <property type="project" value="InterPro"/>
</dbReference>
<proteinExistence type="predicted"/>
<dbReference type="SMART" id="SM00345">
    <property type="entry name" value="HTH_GNTR"/>
    <property type="match status" value="1"/>
</dbReference>
<evidence type="ECO:0000256" key="3">
    <source>
        <dbReference type="ARBA" id="ARBA00023163"/>
    </source>
</evidence>
<dbReference type="InterPro" id="IPR000524">
    <property type="entry name" value="Tscrpt_reg_HTH_GntR"/>
</dbReference>
<dbReference type="PRINTS" id="PR00035">
    <property type="entry name" value="HTHGNTR"/>
</dbReference>
<feature type="domain" description="HTH gntR-type" evidence="4">
    <location>
        <begin position="17"/>
        <end position="85"/>
    </location>
</feature>
<dbReference type="PANTHER" id="PTHR43537:SF5">
    <property type="entry name" value="UXU OPERON TRANSCRIPTIONAL REGULATOR"/>
    <property type="match status" value="1"/>
</dbReference>
<keyword evidence="1" id="KW-0805">Transcription regulation</keyword>
<evidence type="ECO:0000256" key="1">
    <source>
        <dbReference type="ARBA" id="ARBA00023015"/>
    </source>
</evidence>
<dbReference type="CDD" id="cd07377">
    <property type="entry name" value="WHTH_GntR"/>
    <property type="match status" value="1"/>
</dbReference>